<evidence type="ECO:0000313" key="2">
    <source>
        <dbReference type="EMBL" id="EYB96801.1"/>
    </source>
</evidence>
<feature type="region of interest" description="Disordered" evidence="1">
    <location>
        <begin position="19"/>
        <end position="56"/>
    </location>
</feature>
<name>A0A016T2F6_9BILA</name>
<sequence>MSRTSWNLGLLLTDWGGPRRRRAARGDETAISRLSPAEPNGKLPKSHRTAQHQHNDAHALTRAMLVCELVEAL</sequence>
<comment type="caution">
    <text evidence="2">The sequence shown here is derived from an EMBL/GenBank/DDBJ whole genome shotgun (WGS) entry which is preliminary data.</text>
</comment>
<dbReference type="EMBL" id="JARK01001483">
    <property type="protein sequence ID" value="EYB96801.1"/>
    <property type="molecule type" value="Genomic_DNA"/>
</dbReference>
<keyword evidence="3" id="KW-1185">Reference proteome</keyword>
<evidence type="ECO:0000313" key="3">
    <source>
        <dbReference type="Proteomes" id="UP000024635"/>
    </source>
</evidence>
<organism evidence="2 3">
    <name type="scientific">Ancylostoma ceylanicum</name>
    <dbReference type="NCBI Taxonomy" id="53326"/>
    <lineage>
        <taxon>Eukaryota</taxon>
        <taxon>Metazoa</taxon>
        <taxon>Ecdysozoa</taxon>
        <taxon>Nematoda</taxon>
        <taxon>Chromadorea</taxon>
        <taxon>Rhabditida</taxon>
        <taxon>Rhabditina</taxon>
        <taxon>Rhabditomorpha</taxon>
        <taxon>Strongyloidea</taxon>
        <taxon>Ancylostomatidae</taxon>
        <taxon>Ancylostomatinae</taxon>
        <taxon>Ancylostoma</taxon>
    </lineage>
</organism>
<dbReference type="Proteomes" id="UP000024635">
    <property type="component" value="Unassembled WGS sequence"/>
</dbReference>
<gene>
    <name evidence="2" type="primary">Acey_s0147.g2616</name>
    <name evidence="2" type="ORF">Y032_0147g2616</name>
</gene>
<evidence type="ECO:0000256" key="1">
    <source>
        <dbReference type="SAM" id="MobiDB-lite"/>
    </source>
</evidence>
<proteinExistence type="predicted"/>
<dbReference type="AlphaFoldDB" id="A0A016T2F6"/>
<reference evidence="3" key="1">
    <citation type="journal article" date="2015" name="Nat. Genet.">
        <title>The genome and transcriptome of the zoonotic hookworm Ancylostoma ceylanicum identify infection-specific gene families.</title>
        <authorList>
            <person name="Schwarz E.M."/>
            <person name="Hu Y."/>
            <person name="Antoshechkin I."/>
            <person name="Miller M.M."/>
            <person name="Sternberg P.W."/>
            <person name="Aroian R.V."/>
        </authorList>
    </citation>
    <scope>NUCLEOTIDE SEQUENCE</scope>
    <source>
        <strain evidence="3">HY135</strain>
    </source>
</reference>
<protein>
    <submittedName>
        <fullName evidence="2">Uncharacterized protein</fullName>
    </submittedName>
</protein>
<accession>A0A016T2F6</accession>